<dbReference type="EC" id="1.2.1.2" evidence="3"/>
<dbReference type="InterPro" id="IPR007516">
    <property type="entry name" value="Co_F420_Hydgase/DH_bsu_N"/>
</dbReference>
<evidence type="ECO:0000256" key="1">
    <source>
        <dbReference type="SAM" id="MobiDB-lite"/>
    </source>
</evidence>
<protein>
    <submittedName>
        <fullName evidence="3">Hydrogenase</fullName>
        <ecNumber evidence="3">1.2.1.2</ecNumber>
    </submittedName>
</protein>
<feature type="non-terminal residue" evidence="3">
    <location>
        <position position="135"/>
    </location>
</feature>
<reference evidence="3" key="1">
    <citation type="submission" date="2013-08" db="EMBL/GenBank/DDBJ databases">
        <authorList>
            <person name="Mendez C."/>
            <person name="Richter M."/>
            <person name="Ferrer M."/>
            <person name="Sanchez J."/>
        </authorList>
    </citation>
    <scope>NUCLEOTIDE SEQUENCE</scope>
</reference>
<proteinExistence type="predicted"/>
<feature type="region of interest" description="Disordered" evidence="1">
    <location>
        <begin position="27"/>
        <end position="46"/>
    </location>
</feature>
<comment type="caution">
    <text evidence="3">The sequence shown here is derived from an EMBL/GenBank/DDBJ whole genome shotgun (WGS) entry which is preliminary data.</text>
</comment>
<sequence length="135" mass="14822">RRQAPLDRSFQGGRDLRTVHGLCRLHRGPARTTSSSTTTRPGSTRPFHVDEEGGIADCTRGEKGCTLCTRACPRFREWETEVDTFLFGRERLSDEVFGVSQEVVLARATDPDVNAAGQDGGLVSAILIYALENDV</sequence>
<dbReference type="EMBL" id="AUZZ01010869">
    <property type="protein sequence ID" value="EQD28456.1"/>
    <property type="molecule type" value="Genomic_DNA"/>
</dbReference>
<dbReference type="GO" id="GO:0016491">
    <property type="term" value="F:oxidoreductase activity"/>
    <property type="evidence" value="ECO:0007669"/>
    <property type="project" value="UniProtKB-KW"/>
</dbReference>
<evidence type="ECO:0000259" key="2">
    <source>
        <dbReference type="Pfam" id="PF04422"/>
    </source>
</evidence>
<reference evidence="3" key="2">
    <citation type="journal article" date="2014" name="ISME J.">
        <title>Microbial stratification in low pH oxic and suboxic macroscopic growths along an acid mine drainage.</title>
        <authorList>
            <person name="Mendez-Garcia C."/>
            <person name="Mesa V."/>
            <person name="Sprenger R.R."/>
            <person name="Richter M."/>
            <person name="Diez M.S."/>
            <person name="Solano J."/>
            <person name="Bargiela R."/>
            <person name="Golyshina O.V."/>
            <person name="Manteca A."/>
            <person name="Ramos J.L."/>
            <person name="Gallego J.R."/>
            <person name="Llorente I."/>
            <person name="Martins Dos Santos V.A."/>
            <person name="Jensen O.N."/>
            <person name="Pelaez A.I."/>
            <person name="Sanchez J."/>
            <person name="Ferrer M."/>
        </authorList>
    </citation>
    <scope>NUCLEOTIDE SEQUENCE</scope>
</reference>
<evidence type="ECO:0000313" key="3">
    <source>
        <dbReference type="EMBL" id="EQD28456.1"/>
    </source>
</evidence>
<feature type="domain" description="Coenzyme F420 hydrogenase/dehydrogenase beta subunit N-terminal" evidence="2">
    <location>
        <begin position="104"/>
        <end position="134"/>
    </location>
</feature>
<feature type="non-terminal residue" evidence="3">
    <location>
        <position position="1"/>
    </location>
</feature>
<dbReference type="AlphaFoldDB" id="T0Y031"/>
<accession>T0Y031</accession>
<feature type="compositionally biased region" description="Low complexity" evidence="1">
    <location>
        <begin position="30"/>
        <end position="46"/>
    </location>
</feature>
<gene>
    <name evidence="3" type="ORF">B2A_14937</name>
</gene>
<dbReference type="Pfam" id="PF04422">
    <property type="entry name" value="FrhB_FdhB_N"/>
    <property type="match status" value="1"/>
</dbReference>
<name>T0Y031_9ZZZZ</name>
<organism evidence="3">
    <name type="scientific">mine drainage metagenome</name>
    <dbReference type="NCBI Taxonomy" id="410659"/>
    <lineage>
        <taxon>unclassified sequences</taxon>
        <taxon>metagenomes</taxon>
        <taxon>ecological metagenomes</taxon>
    </lineage>
</organism>
<keyword evidence="3" id="KW-0560">Oxidoreductase</keyword>